<dbReference type="GO" id="GO:0003887">
    <property type="term" value="F:DNA-directed DNA polymerase activity"/>
    <property type="evidence" value="ECO:0007669"/>
    <property type="project" value="UniProtKB-KW"/>
</dbReference>
<dbReference type="Proteomes" id="UP000023152">
    <property type="component" value="Unassembled WGS sequence"/>
</dbReference>
<dbReference type="EMBL" id="ASPP01034503">
    <property type="protein sequence ID" value="ETO02963.1"/>
    <property type="molecule type" value="Genomic_DNA"/>
</dbReference>
<dbReference type="GO" id="GO:0008270">
    <property type="term" value="F:zinc ion binding"/>
    <property type="evidence" value="ECO:0007669"/>
    <property type="project" value="UniProtKB-KW"/>
</dbReference>
<dbReference type="AlphaFoldDB" id="X6LM15"/>
<sequence>MVFVFIETYGVTLSGYIPAELEIYKEWSRYGHVPIGNIPSDTWISITDVFFSRNLTDYKFVWWTSEGNRSDLGGLEEDDNLYENEHSNPIINAPGAYWSICVELHIGYLAINTIVQSEHIQSIELDAQQQDAPEFVPNIDSDDTVDNAAAEDLDEVCS</sequence>
<comment type="cofactor">
    <cofactor evidence="1">
        <name>[4Fe-4S] cluster</name>
        <dbReference type="ChEBI" id="CHEBI:49883"/>
    </cofactor>
</comment>
<comment type="function">
    <text evidence="1">DNA polymerase II participates in chromosomal DNA replication.</text>
</comment>
<dbReference type="PANTHER" id="PTHR10670">
    <property type="entry name" value="DNA POLYMERASE EPSILON CATALYTIC SUBUNIT A"/>
    <property type="match status" value="1"/>
</dbReference>
<comment type="caution">
    <text evidence="3">The sequence shown here is derived from an EMBL/GenBank/DDBJ whole genome shotgun (WGS) entry which is preliminary data.</text>
</comment>
<dbReference type="Pfam" id="PF08490">
    <property type="entry name" value="DUF1744"/>
    <property type="match status" value="1"/>
</dbReference>
<evidence type="ECO:0000259" key="2">
    <source>
        <dbReference type="SMART" id="SM01159"/>
    </source>
</evidence>
<keyword evidence="1" id="KW-0411">Iron-sulfur</keyword>
<dbReference type="InterPro" id="IPR013697">
    <property type="entry name" value="DNA_pol_e_suA_C"/>
</dbReference>
<keyword evidence="1" id="KW-0808">Transferase</keyword>
<dbReference type="SMART" id="SM01159">
    <property type="entry name" value="DUF1744"/>
    <property type="match status" value="1"/>
</dbReference>
<dbReference type="InterPro" id="IPR029703">
    <property type="entry name" value="POL2"/>
</dbReference>
<keyword evidence="4" id="KW-1185">Reference proteome</keyword>
<dbReference type="GO" id="GO:0008310">
    <property type="term" value="F:single-stranded DNA 3'-5' DNA exonuclease activity"/>
    <property type="evidence" value="ECO:0007669"/>
    <property type="project" value="TreeGrafter"/>
</dbReference>
<reference evidence="3 4" key="1">
    <citation type="journal article" date="2013" name="Curr. Biol.">
        <title>The Genome of the Foraminiferan Reticulomyxa filosa.</title>
        <authorList>
            <person name="Glockner G."/>
            <person name="Hulsmann N."/>
            <person name="Schleicher M."/>
            <person name="Noegel A.A."/>
            <person name="Eichinger L."/>
            <person name="Gallinger C."/>
            <person name="Pawlowski J."/>
            <person name="Sierra R."/>
            <person name="Euteneuer U."/>
            <person name="Pillet L."/>
            <person name="Moustafa A."/>
            <person name="Platzer M."/>
            <person name="Groth M."/>
            <person name="Szafranski K."/>
            <person name="Schliwa M."/>
        </authorList>
    </citation>
    <scope>NUCLEOTIDE SEQUENCE [LARGE SCALE GENOMIC DNA]</scope>
</reference>
<dbReference type="GO" id="GO:0003677">
    <property type="term" value="F:DNA binding"/>
    <property type="evidence" value="ECO:0007669"/>
    <property type="project" value="UniProtKB-KW"/>
</dbReference>
<protein>
    <recommendedName>
        <fullName evidence="1">DNA polymerase epsilon catalytic subunit</fullName>
        <ecNumber evidence="1">2.7.7.7</ecNumber>
    </recommendedName>
</protein>
<dbReference type="OrthoDB" id="10060449at2759"/>
<keyword evidence="1" id="KW-0863">Zinc-finger</keyword>
<name>X6LM15_RETFI</name>
<dbReference type="GO" id="GO:0051539">
    <property type="term" value="F:4 iron, 4 sulfur cluster binding"/>
    <property type="evidence" value="ECO:0007669"/>
    <property type="project" value="UniProtKB-KW"/>
</dbReference>
<comment type="catalytic activity">
    <reaction evidence="1">
        <text>DNA(n) + a 2'-deoxyribonucleoside 5'-triphosphate = DNA(n+1) + diphosphate</text>
        <dbReference type="Rhea" id="RHEA:22508"/>
        <dbReference type="Rhea" id="RHEA-COMP:17339"/>
        <dbReference type="Rhea" id="RHEA-COMP:17340"/>
        <dbReference type="ChEBI" id="CHEBI:33019"/>
        <dbReference type="ChEBI" id="CHEBI:61560"/>
        <dbReference type="ChEBI" id="CHEBI:173112"/>
        <dbReference type="EC" id="2.7.7.7"/>
    </reaction>
</comment>
<dbReference type="GO" id="GO:0006297">
    <property type="term" value="P:nucleotide-excision repair, DNA gap filling"/>
    <property type="evidence" value="ECO:0007669"/>
    <property type="project" value="TreeGrafter"/>
</dbReference>
<keyword evidence="1" id="KW-0479">Metal-binding</keyword>
<evidence type="ECO:0000313" key="3">
    <source>
        <dbReference type="EMBL" id="ETO02963.1"/>
    </source>
</evidence>
<accession>X6LM15</accession>
<comment type="subcellular location">
    <subcellularLocation>
        <location evidence="1">Nucleus</location>
    </subcellularLocation>
</comment>
<dbReference type="GO" id="GO:0045004">
    <property type="term" value="P:DNA replication proofreading"/>
    <property type="evidence" value="ECO:0007669"/>
    <property type="project" value="TreeGrafter"/>
</dbReference>
<dbReference type="GO" id="GO:0006272">
    <property type="term" value="P:leading strand elongation"/>
    <property type="evidence" value="ECO:0007669"/>
    <property type="project" value="TreeGrafter"/>
</dbReference>
<keyword evidence="1" id="KW-0004">4Fe-4S</keyword>
<keyword evidence="1" id="KW-0862">Zinc</keyword>
<dbReference type="PANTHER" id="PTHR10670:SF0">
    <property type="entry name" value="DNA POLYMERASE EPSILON CATALYTIC SUBUNIT A"/>
    <property type="match status" value="1"/>
</dbReference>
<proteinExistence type="inferred from homology"/>
<keyword evidence="1" id="KW-0539">Nucleus</keyword>
<comment type="similarity">
    <text evidence="1">Belongs to the DNA polymerase type-B family.</text>
</comment>
<dbReference type="GO" id="GO:0006287">
    <property type="term" value="P:base-excision repair, gap-filling"/>
    <property type="evidence" value="ECO:0007669"/>
    <property type="project" value="TreeGrafter"/>
</dbReference>
<evidence type="ECO:0000313" key="4">
    <source>
        <dbReference type="Proteomes" id="UP000023152"/>
    </source>
</evidence>
<keyword evidence="1" id="KW-0239">DNA-directed DNA polymerase</keyword>
<keyword evidence="1" id="KW-0548">Nucleotidyltransferase</keyword>
<dbReference type="EC" id="2.7.7.7" evidence="1"/>
<gene>
    <name evidence="3" type="ORF">RFI_34448</name>
</gene>
<organism evidence="3 4">
    <name type="scientific">Reticulomyxa filosa</name>
    <dbReference type="NCBI Taxonomy" id="46433"/>
    <lineage>
        <taxon>Eukaryota</taxon>
        <taxon>Sar</taxon>
        <taxon>Rhizaria</taxon>
        <taxon>Retaria</taxon>
        <taxon>Foraminifera</taxon>
        <taxon>Monothalamids</taxon>
        <taxon>Reticulomyxidae</taxon>
        <taxon>Reticulomyxa</taxon>
    </lineage>
</organism>
<keyword evidence="1" id="KW-0408">Iron</keyword>
<keyword evidence="1" id="KW-0238">DNA-binding</keyword>
<evidence type="ECO:0000256" key="1">
    <source>
        <dbReference type="RuleBase" id="RU365029"/>
    </source>
</evidence>
<dbReference type="GO" id="GO:0000278">
    <property type="term" value="P:mitotic cell cycle"/>
    <property type="evidence" value="ECO:0007669"/>
    <property type="project" value="TreeGrafter"/>
</dbReference>
<keyword evidence="1" id="KW-0235">DNA replication</keyword>
<feature type="domain" description="DNA polymerase epsilon catalytic subunit A C-terminal" evidence="2">
    <location>
        <begin position="1"/>
        <end position="150"/>
    </location>
</feature>
<dbReference type="GO" id="GO:0008622">
    <property type="term" value="C:epsilon DNA polymerase complex"/>
    <property type="evidence" value="ECO:0007669"/>
    <property type="project" value="InterPro"/>
</dbReference>